<gene>
    <name evidence="2" type="ORF">BESB_049340</name>
</gene>
<evidence type="ECO:0000313" key="3">
    <source>
        <dbReference type="Proteomes" id="UP000224006"/>
    </source>
</evidence>
<keyword evidence="1" id="KW-0732">Signal</keyword>
<keyword evidence="3" id="KW-1185">Reference proteome</keyword>
<dbReference type="GeneID" id="40309864"/>
<protein>
    <submittedName>
        <fullName evidence="2">Toxoplasma gondii family A protein</fullName>
    </submittedName>
</protein>
<dbReference type="RefSeq" id="XP_029220751.1">
    <property type="nucleotide sequence ID" value="XM_029363385.1"/>
</dbReference>
<evidence type="ECO:0000256" key="1">
    <source>
        <dbReference type="SAM" id="SignalP"/>
    </source>
</evidence>
<accession>A0A2A9MMH8</accession>
<sequence>MEPLILHALSAVCAAGAALQSTCTLAAELKPDFTGTIPREGVNTEAQKVVWLGASRTLLVEDWAGPIFLPQLDGGSPPDPSLEQMNSVAYVIENGACDFSKTVEYKKLLPDYQAPLWVRTSYGQSGEVVESHASAIAN</sequence>
<reference evidence="2 3" key="1">
    <citation type="submission" date="2017-09" db="EMBL/GenBank/DDBJ databases">
        <title>Genome sequencing of Besnoitia besnoiti strain Bb-Ger1.</title>
        <authorList>
            <person name="Schares G."/>
            <person name="Venepally P."/>
            <person name="Lorenzi H.A."/>
        </authorList>
    </citation>
    <scope>NUCLEOTIDE SEQUENCE [LARGE SCALE GENOMIC DNA]</scope>
    <source>
        <strain evidence="2 3">Bb-Ger1</strain>
    </source>
</reference>
<feature type="chain" id="PRO_5012879928" evidence="1">
    <location>
        <begin position="27"/>
        <end position="138"/>
    </location>
</feature>
<proteinExistence type="predicted"/>
<dbReference type="Proteomes" id="UP000224006">
    <property type="component" value="Chromosome III"/>
</dbReference>
<organism evidence="2 3">
    <name type="scientific">Besnoitia besnoiti</name>
    <name type="common">Apicomplexan protozoan</name>
    <dbReference type="NCBI Taxonomy" id="94643"/>
    <lineage>
        <taxon>Eukaryota</taxon>
        <taxon>Sar</taxon>
        <taxon>Alveolata</taxon>
        <taxon>Apicomplexa</taxon>
        <taxon>Conoidasida</taxon>
        <taxon>Coccidia</taxon>
        <taxon>Eucoccidiorida</taxon>
        <taxon>Eimeriorina</taxon>
        <taxon>Sarcocystidae</taxon>
        <taxon>Besnoitia</taxon>
    </lineage>
</organism>
<comment type="caution">
    <text evidence="2">The sequence shown here is derived from an EMBL/GenBank/DDBJ whole genome shotgun (WGS) entry which is preliminary data.</text>
</comment>
<dbReference type="AlphaFoldDB" id="A0A2A9MMH8"/>
<feature type="signal peptide" evidence="1">
    <location>
        <begin position="1"/>
        <end position="26"/>
    </location>
</feature>
<name>A0A2A9MMH8_BESBE</name>
<dbReference type="EMBL" id="NWUJ01000003">
    <property type="protein sequence ID" value="PFH36742.1"/>
    <property type="molecule type" value="Genomic_DNA"/>
</dbReference>
<dbReference type="KEGG" id="bbes:BESB_049340"/>
<evidence type="ECO:0000313" key="2">
    <source>
        <dbReference type="EMBL" id="PFH36742.1"/>
    </source>
</evidence>
<dbReference type="OrthoDB" id="331226at2759"/>
<dbReference type="VEuPathDB" id="ToxoDB:BESB_049340"/>